<dbReference type="CDD" id="cd01647">
    <property type="entry name" value="RT_LTR"/>
    <property type="match status" value="1"/>
</dbReference>
<sequence length="223" mass="24425">MAKTAVITPFGLSEFLRMAFGLKGAAQTFQRLMVLRDLAFVFVYLDDILVASPSADEHLSQLKRVFQRLDEHGLIVNTAKCQFGLPVIDFLGHRISQGAVPLPSKVQVVADFPRPVSVKSMQEFLGMVNFYNRFLPHAAHLLLPLYGGLRLKKANDQVDWTPERIQAFDGAKSALANTALLAHPASRVSIALTTDASDVAVGAVVEQHVAGAWQPLAFFSRSL</sequence>
<dbReference type="InterPro" id="IPR051320">
    <property type="entry name" value="Viral_Replic_Matur_Polypro"/>
</dbReference>
<dbReference type="PANTHER" id="PTHR33064">
    <property type="entry name" value="POL PROTEIN"/>
    <property type="match status" value="1"/>
</dbReference>
<proteinExistence type="predicted"/>
<organism evidence="2 3">
    <name type="scientific">Solea senegalensis</name>
    <name type="common">Senegalese sole</name>
    <dbReference type="NCBI Taxonomy" id="28829"/>
    <lineage>
        <taxon>Eukaryota</taxon>
        <taxon>Metazoa</taxon>
        <taxon>Chordata</taxon>
        <taxon>Craniata</taxon>
        <taxon>Vertebrata</taxon>
        <taxon>Euteleostomi</taxon>
        <taxon>Actinopterygii</taxon>
        <taxon>Neopterygii</taxon>
        <taxon>Teleostei</taxon>
        <taxon>Neoteleostei</taxon>
        <taxon>Acanthomorphata</taxon>
        <taxon>Carangaria</taxon>
        <taxon>Pleuronectiformes</taxon>
        <taxon>Pleuronectoidei</taxon>
        <taxon>Soleidae</taxon>
        <taxon>Solea</taxon>
    </lineage>
</organism>
<gene>
    <name evidence="2" type="ORF">JOB18_034660</name>
</gene>
<dbReference type="Proteomes" id="UP000693946">
    <property type="component" value="Linkage Group LG8"/>
</dbReference>
<accession>A0AAV6PZU4</accession>
<protein>
    <recommendedName>
        <fullName evidence="1">Reverse transcriptase domain-containing protein</fullName>
    </recommendedName>
</protein>
<dbReference type="PROSITE" id="PS50878">
    <property type="entry name" value="RT_POL"/>
    <property type="match status" value="1"/>
</dbReference>
<feature type="domain" description="Reverse transcriptase" evidence="1">
    <location>
        <begin position="1"/>
        <end position="95"/>
    </location>
</feature>
<evidence type="ECO:0000313" key="2">
    <source>
        <dbReference type="EMBL" id="KAG7479763.1"/>
    </source>
</evidence>
<keyword evidence="3" id="KW-1185">Reference proteome</keyword>
<dbReference type="FunFam" id="3.30.70.270:FF:000020">
    <property type="entry name" value="Transposon Tf2-6 polyprotein-like Protein"/>
    <property type="match status" value="1"/>
</dbReference>
<dbReference type="FunFam" id="3.30.70.270:FF:000003">
    <property type="entry name" value="Transposon Ty3-G Gag-Pol polyprotein"/>
    <property type="match status" value="1"/>
</dbReference>
<dbReference type="EMBL" id="JAGKHQ010000020">
    <property type="protein sequence ID" value="KAG7479763.1"/>
    <property type="molecule type" value="Genomic_DNA"/>
</dbReference>
<evidence type="ECO:0000259" key="1">
    <source>
        <dbReference type="PROSITE" id="PS50878"/>
    </source>
</evidence>
<dbReference type="Pfam" id="PF17919">
    <property type="entry name" value="RT_RNaseH_2"/>
    <property type="match status" value="1"/>
</dbReference>
<evidence type="ECO:0000313" key="3">
    <source>
        <dbReference type="Proteomes" id="UP000693946"/>
    </source>
</evidence>
<comment type="caution">
    <text evidence="2">The sequence shown here is derived from an EMBL/GenBank/DDBJ whole genome shotgun (WGS) entry which is preliminary data.</text>
</comment>
<dbReference type="AlphaFoldDB" id="A0AAV6PZU4"/>
<dbReference type="Pfam" id="PF00078">
    <property type="entry name" value="RVT_1"/>
    <property type="match status" value="1"/>
</dbReference>
<name>A0AAV6PZU4_SOLSE</name>
<dbReference type="InterPro" id="IPR000477">
    <property type="entry name" value="RT_dom"/>
</dbReference>
<reference evidence="2 3" key="1">
    <citation type="journal article" date="2021" name="Sci. Rep.">
        <title>Chromosome anchoring in Senegalese sole (Solea senegalensis) reveals sex-associated markers and genome rearrangements in flatfish.</title>
        <authorList>
            <person name="Guerrero-Cozar I."/>
            <person name="Gomez-Garrido J."/>
            <person name="Berbel C."/>
            <person name="Martinez-Blanch J.F."/>
            <person name="Alioto T."/>
            <person name="Claros M.G."/>
            <person name="Gagnaire P.A."/>
            <person name="Manchado M."/>
        </authorList>
    </citation>
    <scope>NUCLEOTIDE SEQUENCE [LARGE SCALE GENOMIC DNA]</scope>
    <source>
        <strain evidence="2">Sse05_10M</strain>
    </source>
</reference>
<dbReference type="PANTHER" id="PTHR33064:SF37">
    <property type="entry name" value="RIBONUCLEASE H"/>
    <property type="match status" value="1"/>
</dbReference>
<dbReference type="InterPro" id="IPR041577">
    <property type="entry name" value="RT_RNaseH_2"/>
</dbReference>